<evidence type="ECO:0000313" key="1">
    <source>
        <dbReference type="EMBL" id="DAD96105.1"/>
    </source>
</evidence>
<proteinExistence type="predicted"/>
<protein>
    <submittedName>
        <fullName evidence="1">Uncharacterized protein</fullName>
    </submittedName>
</protein>
<accession>A0A8S5NN20</accession>
<sequence length="78" mass="9154">MKCLRCKHADFRAAAERGLKGFLVCTVSRDRAWRCLNSETECENGRFQAASAERVQKRVEWLQRRRKRRAKRNDLGDG</sequence>
<name>A0A8S5NN20_9CAUD</name>
<reference evidence="1" key="1">
    <citation type="journal article" date="2021" name="Proc. Natl. Acad. Sci. U.S.A.">
        <title>A Catalog of Tens of Thousands of Viruses from Human Metagenomes Reveals Hidden Associations with Chronic Diseases.</title>
        <authorList>
            <person name="Tisza M.J."/>
            <person name="Buck C.B."/>
        </authorList>
    </citation>
    <scope>NUCLEOTIDE SEQUENCE</scope>
    <source>
        <strain evidence="1">Ctpjm1</strain>
    </source>
</reference>
<organism evidence="1">
    <name type="scientific">Myoviridae sp. ctpjm1</name>
    <dbReference type="NCBI Taxonomy" id="2826699"/>
    <lineage>
        <taxon>Viruses</taxon>
        <taxon>Duplodnaviria</taxon>
        <taxon>Heunggongvirae</taxon>
        <taxon>Uroviricota</taxon>
        <taxon>Caudoviricetes</taxon>
    </lineage>
</organism>
<dbReference type="EMBL" id="BK015208">
    <property type="protein sequence ID" value="DAD96105.1"/>
    <property type="molecule type" value="Genomic_DNA"/>
</dbReference>